<dbReference type="InterPro" id="IPR003593">
    <property type="entry name" value="AAA+_ATPase"/>
</dbReference>
<gene>
    <name evidence="2" type="ORF">LCPAC401_03490</name>
</gene>
<evidence type="ECO:0000313" key="2">
    <source>
        <dbReference type="EMBL" id="QBK92711.1"/>
    </source>
</evidence>
<accession>A0A481ZDG2</accession>
<organism evidence="2">
    <name type="scientific">Pithovirus LCPAC401</name>
    <dbReference type="NCBI Taxonomy" id="2506595"/>
    <lineage>
        <taxon>Viruses</taxon>
        <taxon>Pithoviruses</taxon>
    </lineage>
</organism>
<evidence type="ECO:0000259" key="1">
    <source>
        <dbReference type="SMART" id="SM00382"/>
    </source>
</evidence>
<dbReference type="GO" id="GO:0004386">
    <property type="term" value="F:helicase activity"/>
    <property type="evidence" value="ECO:0007669"/>
    <property type="project" value="UniProtKB-KW"/>
</dbReference>
<name>A0A481ZDG2_9VIRU</name>
<keyword evidence="2" id="KW-0347">Helicase</keyword>
<dbReference type="SMART" id="SM00382">
    <property type="entry name" value="AAA"/>
    <property type="match status" value="1"/>
</dbReference>
<dbReference type="SUPFAM" id="SSF52540">
    <property type="entry name" value="P-loop containing nucleoside triphosphate hydrolases"/>
    <property type="match status" value="1"/>
</dbReference>
<protein>
    <submittedName>
        <fullName evidence="2">RecD helicase /ATP-dependent exoDNAse</fullName>
    </submittedName>
</protein>
<dbReference type="CDD" id="cd18809">
    <property type="entry name" value="SF1_C_RecD"/>
    <property type="match status" value="1"/>
</dbReference>
<dbReference type="PANTHER" id="PTHR43788">
    <property type="entry name" value="DNA2/NAM7 HELICASE FAMILY MEMBER"/>
    <property type="match status" value="1"/>
</dbReference>
<dbReference type="Pfam" id="PF13538">
    <property type="entry name" value="UvrD_C_2"/>
    <property type="match status" value="1"/>
</dbReference>
<dbReference type="InterPro" id="IPR027417">
    <property type="entry name" value="P-loop_NTPase"/>
</dbReference>
<dbReference type="InterPro" id="IPR050534">
    <property type="entry name" value="Coronavir_polyprotein_1ab"/>
</dbReference>
<dbReference type="CDD" id="cd17933">
    <property type="entry name" value="DEXSc_RecD-like"/>
    <property type="match status" value="1"/>
</dbReference>
<keyword evidence="2" id="KW-0547">Nucleotide-binding</keyword>
<sequence>MTSYLSGTVDEVNGKILTIIDNKRTHRLILTCKTTKLHQVVNMRVYAHSIPTENEYEYTTDIEPIYILQVPSKFIMYIIKQAKIIEPRAFFNYLKDMYGNDIVDSISKLTWEVLSYYLISPFPTSLINSYQASLFFKKWNMFINEKRLKMYSLEKICVGMNSQILYKRLFNNPFSLPIDPKYLNRLCKCLHITPTVTDISMNNVINQLHKSINRKNTCVSLYMFSNMSLIKSEASKYHLVCFNGYVTFDYMYEMEKHVCDRLVNHKIISGSAGTGKTTLINKIVKSFESNKILYVVASFTGKAVARIKEVGVKNAYTMHLLMAQKRGDFKILIIDEASMISTNLMYTFFRCFTHSYKIIFVGDSNQLTPIDHGKLFKHLVRLDRKNHMRLTTVYRTDCQGILELADYILRSNINDKKLNSIVNSNKNVFMFDSDPSKIVQVIKALVSQRVKPVDITLITPFNKYRDMFNKLLKNMFLKGRNSIIDDWGNEWKRGEKVMMMTNDYDSMIMNGETGIVSYFRENTLIIKFGAKMVNFSTVEIKGKTKTKNISTAYCQTAHKSEGQEYDNVLIYLGDDDPNVYRNFLTNNLLYTCVTRAKRKLFIFCDRDHFHSMIRNKDAETTELLPILMNK</sequence>
<keyword evidence="2" id="KW-0067">ATP-binding</keyword>
<dbReference type="EMBL" id="MK500580">
    <property type="protein sequence ID" value="QBK92711.1"/>
    <property type="molecule type" value="Genomic_DNA"/>
</dbReference>
<reference evidence="2" key="1">
    <citation type="journal article" date="2019" name="MBio">
        <title>Virus Genomes from Deep Sea Sediments Expand the Ocean Megavirome and Support Independent Origins of Viral Gigantism.</title>
        <authorList>
            <person name="Backstrom D."/>
            <person name="Yutin N."/>
            <person name="Jorgensen S.L."/>
            <person name="Dharamshi J."/>
            <person name="Homa F."/>
            <person name="Zaremba-Niedwiedzka K."/>
            <person name="Spang A."/>
            <person name="Wolf Y.I."/>
            <person name="Koonin E.V."/>
            <person name="Ettema T.J."/>
        </authorList>
    </citation>
    <scope>NUCLEOTIDE SEQUENCE</scope>
</reference>
<dbReference type="InterPro" id="IPR027785">
    <property type="entry name" value="UvrD-like_helicase_C"/>
</dbReference>
<dbReference type="Pfam" id="PF13604">
    <property type="entry name" value="AAA_30"/>
    <property type="match status" value="1"/>
</dbReference>
<dbReference type="Gene3D" id="3.40.50.300">
    <property type="entry name" value="P-loop containing nucleotide triphosphate hydrolases"/>
    <property type="match status" value="2"/>
</dbReference>
<feature type="domain" description="AAA+ ATPase" evidence="1">
    <location>
        <begin position="262"/>
        <end position="392"/>
    </location>
</feature>
<keyword evidence="2" id="KW-0378">Hydrolase</keyword>
<proteinExistence type="predicted"/>
<dbReference type="Gene3D" id="2.30.30.940">
    <property type="match status" value="1"/>
</dbReference>